<sequence length="160" mass="17835">MVEALLLTGTITTTKKTRKNASVDARRVRRREKRVKTSHIITQIWQVKPPRQRPEFTSSDSSTSNLSANPRTTTPNMSSSQRDTVPTRPYVDPTPMPSNIPPVQELGVSSAPLKSAAFFIGAYCKEFNGMGIRIANGYGDMGDRGLYAMQKRKPRPRDIV</sequence>
<feature type="compositionally biased region" description="Low complexity" evidence="1">
    <location>
        <begin position="58"/>
        <end position="67"/>
    </location>
</feature>
<name>A0AAW0C1A0_9AGAR</name>
<feature type="compositionally biased region" description="Polar residues" evidence="1">
    <location>
        <begin position="68"/>
        <end position="84"/>
    </location>
</feature>
<accession>A0AAW0C1A0</accession>
<gene>
    <name evidence="2" type="primary">NdufA8</name>
    <name evidence="2" type="ORF">VNI00_013424</name>
</gene>
<dbReference type="Proteomes" id="UP001383192">
    <property type="component" value="Unassembled WGS sequence"/>
</dbReference>
<organism evidence="2 3">
    <name type="scientific">Paramarasmius palmivorus</name>
    <dbReference type="NCBI Taxonomy" id="297713"/>
    <lineage>
        <taxon>Eukaryota</taxon>
        <taxon>Fungi</taxon>
        <taxon>Dikarya</taxon>
        <taxon>Basidiomycota</taxon>
        <taxon>Agaricomycotina</taxon>
        <taxon>Agaricomycetes</taxon>
        <taxon>Agaricomycetidae</taxon>
        <taxon>Agaricales</taxon>
        <taxon>Marasmiineae</taxon>
        <taxon>Marasmiaceae</taxon>
        <taxon>Paramarasmius</taxon>
    </lineage>
</organism>
<feature type="region of interest" description="Disordered" evidence="1">
    <location>
        <begin position="15"/>
        <end position="101"/>
    </location>
</feature>
<dbReference type="AlphaFoldDB" id="A0AAW0C1A0"/>
<feature type="compositionally biased region" description="Basic residues" evidence="1">
    <location>
        <begin position="27"/>
        <end position="37"/>
    </location>
</feature>
<evidence type="ECO:0000313" key="2">
    <source>
        <dbReference type="EMBL" id="KAK7032055.1"/>
    </source>
</evidence>
<comment type="caution">
    <text evidence="2">The sequence shown here is derived from an EMBL/GenBank/DDBJ whole genome shotgun (WGS) entry which is preliminary data.</text>
</comment>
<dbReference type="EMBL" id="JAYKXP010000068">
    <property type="protein sequence ID" value="KAK7032055.1"/>
    <property type="molecule type" value="Genomic_DNA"/>
</dbReference>
<evidence type="ECO:0000313" key="3">
    <source>
        <dbReference type="Proteomes" id="UP001383192"/>
    </source>
</evidence>
<protein>
    <submittedName>
        <fullName evidence="2">Ndufa8, NADH-ubiquinone oxidoreductase complex I 19kd subunit</fullName>
    </submittedName>
</protein>
<keyword evidence="3" id="KW-1185">Reference proteome</keyword>
<evidence type="ECO:0000256" key="1">
    <source>
        <dbReference type="SAM" id="MobiDB-lite"/>
    </source>
</evidence>
<reference evidence="2 3" key="1">
    <citation type="submission" date="2024-01" db="EMBL/GenBank/DDBJ databases">
        <title>A draft genome for a cacao thread blight-causing isolate of Paramarasmius palmivorus.</title>
        <authorList>
            <person name="Baruah I.K."/>
            <person name="Bukari Y."/>
            <person name="Amoako-Attah I."/>
            <person name="Meinhardt L.W."/>
            <person name="Bailey B.A."/>
            <person name="Cohen S.P."/>
        </authorList>
    </citation>
    <scope>NUCLEOTIDE SEQUENCE [LARGE SCALE GENOMIC DNA]</scope>
    <source>
        <strain evidence="2 3">GH-12</strain>
    </source>
</reference>
<proteinExistence type="predicted"/>